<dbReference type="AlphaFoldDB" id="A0A9X3P9D6"/>
<proteinExistence type="predicted"/>
<protein>
    <submittedName>
        <fullName evidence="2">Toxin-antitoxin system HicB family antitoxin</fullName>
    </submittedName>
</protein>
<accession>A0A9X3P9D6</accession>
<dbReference type="InterPro" id="IPR053853">
    <property type="entry name" value="FitA-like_RHH"/>
</dbReference>
<reference evidence="2" key="1">
    <citation type="submission" date="2022-12" db="EMBL/GenBank/DDBJ databases">
        <title>Gycomyces niveus sp.nov.,a novel actinomycete isolated from soil in Shouguan.</title>
        <authorList>
            <person name="Yang X."/>
        </authorList>
    </citation>
    <scope>NUCLEOTIDE SEQUENCE</scope>
    <source>
        <strain evidence="2">NEAU-A15</strain>
    </source>
</reference>
<name>A0A9X3P9D6_9ACTN</name>
<dbReference type="Gene3D" id="1.10.1220.10">
    <property type="entry name" value="Met repressor-like"/>
    <property type="match status" value="1"/>
</dbReference>
<evidence type="ECO:0000313" key="2">
    <source>
        <dbReference type="EMBL" id="MDA1360772.1"/>
    </source>
</evidence>
<dbReference type="RefSeq" id="WP_270110726.1">
    <property type="nucleotide sequence ID" value="NZ_JAPZVP010000010.1"/>
</dbReference>
<comment type="caution">
    <text evidence="2">The sequence shown here is derived from an EMBL/GenBank/DDBJ whole genome shotgun (WGS) entry which is preliminary data.</text>
</comment>
<gene>
    <name evidence="2" type="ORF">O1R50_14175</name>
</gene>
<sequence length="106" mass="11806">MKQLLLRVDDDLHARLTERAKREHRSVNAIANEILSVIGEKDGRSATEKVRAKAAALGMLAAPLKVAKEPTPVRDVEALRARVLDSMRGVGPIIDQIFEEDRDRLL</sequence>
<feature type="domain" description="Antitoxin FitA-like ribbon-helix-helix" evidence="1">
    <location>
        <begin position="8"/>
        <end position="35"/>
    </location>
</feature>
<dbReference type="Pfam" id="PF22513">
    <property type="entry name" value="FitA-like_RHH"/>
    <property type="match status" value="1"/>
</dbReference>
<dbReference type="InterPro" id="IPR010985">
    <property type="entry name" value="Ribbon_hlx_hlx"/>
</dbReference>
<keyword evidence="3" id="KW-1185">Reference proteome</keyword>
<dbReference type="EMBL" id="JAPZVP010000010">
    <property type="protein sequence ID" value="MDA1360772.1"/>
    <property type="molecule type" value="Genomic_DNA"/>
</dbReference>
<evidence type="ECO:0000313" key="3">
    <source>
        <dbReference type="Proteomes" id="UP001146067"/>
    </source>
</evidence>
<dbReference type="Proteomes" id="UP001146067">
    <property type="component" value="Unassembled WGS sequence"/>
</dbReference>
<dbReference type="InterPro" id="IPR013321">
    <property type="entry name" value="Arc_rbn_hlx_hlx"/>
</dbReference>
<organism evidence="2 3">
    <name type="scientific">Glycomyces luteolus</name>
    <dbReference type="NCBI Taxonomy" id="2670330"/>
    <lineage>
        <taxon>Bacteria</taxon>
        <taxon>Bacillati</taxon>
        <taxon>Actinomycetota</taxon>
        <taxon>Actinomycetes</taxon>
        <taxon>Glycomycetales</taxon>
        <taxon>Glycomycetaceae</taxon>
        <taxon>Glycomyces</taxon>
    </lineage>
</organism>
<evidence type="ECO:0000259" key="1">
    <source>
        <dbReference type="Pfam" id="PF22513"/>
    </source>
</evidence>
<dbReference type="GO" id="GO:0006355">
    <property type="term" value="P:regulation of DNA-templated transcription"/>
    <property type="evidence" value="ECO:0007669"/>
    <property type="project" value="InterPro"/>
</dbReference>
<dbReference type="SUPFAM" id="SSF47598">
    <property type="entry name" value="Ribbon-helix-helix"/>
    <property type="match status" value="1"/>
</dbReference>